<organism evidence="1 2">
    <name type="scientific">Candidatus Yanofskybacteria bacterium GW2011_GWA1_48_10</name>
    <dbReference type="NCBI Taxonomy" id="1619022"/>
    <lineage>
        <taxon>Bacteria</taxon>
        <taxon>Candidatus Yanofskyibacteriota</taxon>
    </lineage>
</organism>
<dbReference type="EMBL" id="LCPC01000007">
    <property type="protein sequence ID" value="KKU89651.1"/>
    <property type="molecule type" value="Genomic_DNA"/>
</dbReference>
<proteinExistence type="predicted"/>
<keyword evidence="1" id="KW-0689">Ribosomal protein</keyword>
<sequence length="41" mass="4783">MSKSHKDLIVWQKAIHLVTLIYKSTSYFPKEELYGLARGDD</sequence>
<dbReference type="GO" id="GO:0005840">
    <property type="term" value="C:ribosome"/>
    <property type="evidence" value="ECO:0007669"/>
    <property type="project" value="UniProtKB-KW"/>
</dbReference>
<dbReference type="SUPFAM" id="SSF158446">
    <property type="entry name" value="IVS-encoded protein-like"/>
    <property type="match status" value="1"/>
</dbReference>
<evidence type="ECO:0000313" key="1">
    <source>
        <dbReference type="EMBL" id="KKU89651.1"/>
    </source>
</evidence>
<protein>
    <submittedName>
        <fullName evidence="1">23S ribosomal protein</fullName>
    </submittedName>
</protein>
<dbReference type="Gene3D" id="1.20.1440.60">
    <property type="entry name" value="23S rRNA-intervening sequence"/>
    <property type="match status" value="1"/>
</dbReference>
<keyword evidence="1" id="KW-0687">Ribonucleoprotein</keyword>
<dbReference type="Proteomes" id="UP000034403">
    <property type="component" value="Unassembled WGS sequence"/>
</dbReference>
<evidence type="ECO:0000313" key="2">
    <source>
        <dbReference type="Proteomes" id="UP000034403"/>
    </source>
</evidence>
<reference evidence="1 2" key="1">
    <citation type="journal article" date="2015" name="Nature">
        <title>rRNA introns, odd ribosomes, and small enigmatic genomes across a large radiation of phyla.</title>
        <authorList>
            <person name="Brown C.T."/>
            <person name="Hug L.A."/>
            <person name="Thomas B.C."/>
            <person name="Sharon I."/>
            <person name="Castelle C.J."/>
            <person name="Singh A."/>
            <person name="Wilkins M.J."/>
            <person name="Williams K.H."/>
            <person name="Banfield J.F."/>
        </authorList>
    </citation>
    <scope>NUCLEOTIDE SEQUENCE [LARGE SCALE GENOMIC DNA]</scope>
</reference>
<dbReference type="InterPro" id="IPR036583">
    <property type="entry name" value="23S_rRNA_IVS_sf"/>
</dbReference>
<name>A0A0G1U6A4_9BACT</name>
<comment type="caution">
    <text evidence="1">The sequence shown here is derived from an EMBL/GenBank/DDBJ whole genome shotgun (WGS) entry which is preliminary data.</text>
</comment>
<dbReference type="AlphaFoldDB" id="A0A0G1U6A4"/>
<accession>A0A0G1U6A4</accession>
<gene>
    <name evidence="1" type="ORF">UY20_C0007G0007</name>
</gene>